<sequence length="1037" mass="108366">MILDSGYRWHGGGTTLFGVILRGIRFRPARSLVVFLLAVATTAAAVLTPAYTDAAGRSLLVDELTSQDGRALQLQVVDVRDLDAGPDDPAASIEAVAAKVAGAPALDVYTDPVGFLRSGGLVTGGRYDARALLAYRENACAHLSMIDGDCVAGPGEVLISERSAGEQQVGVGDTVALSGLQAAESEPVPHTVAGVYRPHDPEDPYWGRSGYFGHGTDSGGDRHLDALLVTDPAALLALPRGVRVGADYRLDVAALRSADVTAVREALEGLETPPDDPAGIALAVDTNLPGVFDVVADGRAAVARTVPPVAVPLLVLCWLVLYLVTTRLMHERGAEIGLAKLRGLRRRSVVAFAMGEALLLIAAGSPVGMGLGLLVVEVTGRLVLAEGVGVAVTPGAWWFAGVALAGSGVALTAAAYRTVRRPVLRLLRRVSVRRRVPAGIWEAVVVALAVAATAQLLTGETGGMSMLAPALLATVAGVVAARLLGGVSRLRHRVAARRGSVAAMLATWQLARRGEFRRMVALLTVAITLLTFGFAAWDMSAHNRRLAASDQVGADLVYQVDVADPDRLMEVVSTLDPDGGGLMGVMRTTERYGSRNFTVIAAQTDRMAEVMRWRGHDATTLAELSGRLHPAAPDPVSVRGSIEVTASVTVAEAERPLQLTARILEPGRSPRNVLMGDLRTGRHDYRVSLSGCDDGCRLVGIGVARYPGDFEDVSFAVAVERVADADGEAEGLLTTVDGWRSSGLTPRNVPFEVAADGVGLTMSATGVDVPDLIAEYVTAPSPLPAVLAGDAPDDDPSAARFWFPAPHGAPQHYATVATASVIPRGGDRALLVDLEYTDRIADAFTSLGGQTDIGYEVWATAEAGAGLPARLAAEGVTVTRTLDRADLLDRMSRQPSALALRLYLLAGGAALALAVGAVALTAAAGSRPRGYDDAALRVAGVPPGTLRRAARIEHVHWAGLSIVMGTATGLAATWLVVPSIRLVDGVASGALVEYHVRAWWVAAAVAVAAAALTGTAAAVDRWRARHGTVQRLREGER</sequence>
<keyword evidence="10" id="KW-1185">Reference proteome</keyword>
<reference evidence="9 10" key="1">
    <citation type="journal article" date="2013" name="Stand. Genomic Sci.">
        <title>Genomic Encyclopedia of Type Strains, Phase I: The one thousand microbial genomes (KMG-I) project.</title>
        <authorList>
            <person name="Kyrpides N.C."/>
            <person name="Woyke T."/>
            <person name="Eisen J.A."/>
            <person name="Garrity G."/>
            <person name="Lilburn T.G."/>
            <person name="Beck B.J."/>
            <person name="Whitman W.B."/>
            <person name="Hugenholtz P."/>
            <person name="Klenk H.P."/>
        </authorList>
    </citation>
    <scope>NUCLEOTIDE SEQUENCE [LARGE SCALE GENOMIC DNA]</scope>
    <source>
        <strain evidence="9 10">DSM 45044</strain>
    </source>
</reference>
<feature type="transmembrane region" description="Helical" evidence="7">
    <location>
        <begin position="32"/>
        <end position="51"/>
    </location>
</feature>
<organism evidence="9 10">
    <name type="scientific">Stackebrandtia albiflava</name>
    <dbReference type="NCBI Taxonomy" id="406432"/>
    <lineage>
        <taxon>Bacteria</taxon>
        <taxon>Bacillati</taxon>
        <taxon>Actinomycetota</taxon>
        <taxon>Actinomycetes</taxon>
        <taxon>Glycomycetales</taxon>
        <taxon>Glycomycetaceae</taxon>
        <taxon>Stackebrandtia</taxon>
    </lineage>
</organism>
<feature type="transmembrane region" description="Helical" evidence="7">
    <location>
        <begin position="396"/>
        <end position="416"/>
    </location>
</feature>
<evidence type="ECO:0000256" key="2">
    <source>
        <dbReference type="ARBA" id="ARBA00022475"/>
    </source>
</evidence>
<dbReference type="EMBL" id="VLLL01000005">
    <property type="protein sequence ID" value="TWJ14609.1"/>
    <property type="molecule type" value="Genomic_DNA"/>
</dbReference>
<dbReference type="GO" id="GO:0005886">
    <property type="term" value="C:plasma membrane"/>
    <property type="evidence" value="ECO:0007669"/>
    <property type="project" value="UniProtKB-SubCell"/>
</dbReference>
<evidence type="ECO:0000256" key="4">
    <source>
        <dbReference type="ARBA" id="ARBA00022989"/>
    </source>
</evidence>
<evidence type="ECO:0000256" key="6">
    <source>
        <dbReference type="ARBA" id="ARBA00038076"/>
    </source>
</evidence>
<keyword evidence="5 7" id="KW-0472">Membrane</keyword>
<dbReference type="AlphaFoldDB" id="A0A562V9P9"/>
<dbReference type="Proteomes" id="UP000321617">
    <property type="component" value="Unassembled WGS sequence"/>
</dbReference>
<feature type="transmembrane region" description="Helical" evidence="7">
    <location>
        <begin position="309"/>
        <end position="328"/>
    </location>
</feature>
<comment type="similarity">
    <text evidence="6">Belongs to the ABC-4 integral membrane protein family.</text>
</comment>
<keyword evidence="2" id="KW-1003">Cell membrane</keyword>
<feature type="transmembrane region" description="Helical" evidence="7">
    <location>
        <begin position="519"/>
        <end position="537"/>
    </location>
</feature>
<feature type="transmembrane region" description="Helical" evidence="7">
    <location>
        <begin position="436"/>
        <end position="457"/>
    </location>
</feature>
<evidence type="ECO:0000256" key="1">
    <source>
        <dbReference type="ARBA" id="ARBA00004651"/>
    </source>
</evidence>
<evidence type="ECO:0000256" key="5">
    <source>
        <dbReference type="ARBA" id="ARBA00023136"/>
    </source>
</evidence>
<evidence type="ECO:0000313" key="10">
    <source>
        <dbReference type="Proteomes" id="UP000321617"/>
    </source>
</evidence>
<dbReference type="OrthoDB" id="3374249at2"/>
<feature type="transmembrane region" description="Helical" evidence="7">
    <location>
        <begin position="997"/>
        <end position="1019"/>
    </location>
</feature>
<comment type="subcellular location">
    <subcellularLocation>
        <location evidence="1">Cell membrane</location>
        <topology evidence="1">Multi-pass membrane protein</topology>
    </subcellularLocation>
</comment>
<feature type="domain" description="ABC3 transporter permease C-terminal" evidence="8">
    <location>
        <begin position="313"/>
        <end position="420"/>
    </location>
</feature>
<proteinExistence type="inferred from homology"/>
<dbReference type="PANTHER" id="PTHR30572">
    <property type="entry name" value="MEMBRANE COMPONENT OF TRANSPORTER-RELATED"/>
    <property type="match status" value="1"/>
</dbReference>
<name>A0A562V9P9_9ACTN</name>
<feature type="transmembrane region" description="Helical" evidence="7">
    <location>
        <begin position="349"/>
        <end position="376"/>
    </location>
</feature>
<dbReference type="Pfam" id="PF02687">
    <property type="entry name" value="FtsX"/>
    <property type="match status" value="1"/>
</dbReference>
<protein>
    <submittedName>
        <fullName evidence="9">FtsX-like permease family protein</fullName>
    </submittedName>
</protein>
<keyword evidence="3 7" id="KW-0812">Transmembrane</keyword>
<evidence type="ECO:0000259" key="8">
    <source>
        <dbReference type="Pfam" id="PF02687"/>
    </source>
</evidence>
<feature type="transmembrane region" description="Helical" evidence="7">
    <location>
        <begin position="463"/>
        <end position="484"/>
    </location>
</feature>
<dbReference type="InterPro" id="IPR003838">
    <property type="entry name" value="ABC3_permease_C"/>
</dbReference>
<evidence type="ECO:0000256" key="3">
    <source>
        <dbReference type="ARBA" id="ARBA00022692"/>
    </source>
</evidence>
<evidence type="ECO:0000313" key="9">
    <source>
        <dbReference type="EMBL" id="TWJ14609.1"/>
    </source>
</evidence>
<feature type="transmembrane region" description="Helical" evidence="7">
    <location>
        <begin position="957"/>
        <end position="977"/>
    </location>
</feature>
<dbReference type="PANTHER" id="PTHR30572:SF4">
    <property type="entry name" value="ABC TRANSPORTER PERMEASE YTRF"/>
    <property type="match status" value="1"/>
</dbReference>
<evidence type="ECO:0000256" key="7">
    <source>
        <dbReference type="SAM" id="Phobius"/>
    </source>
</evidence>
<dbReference type="InterPro" id="IPR050250">
    <property type="entry name" value="Macrolide_Exporter_MacB"/>
</dbReference>
<keyword evidence="4 7" id="KW-1133">Transmembrane helix</keyword>
<accession>A0A562V9P9</accession>
<comment type="caution">
    <text evidence="9">The sequence shown here is derived from an EMBL/GenBank/DDBJ whole genome shotgun (WGS) entry which is preliminary data.</text>
</comment>
<gene>
    <name evidence="9" type="ORF">LX16_0294</name>
</gene>
<dbReference type="GO" id="GO:0022857">
    <property type="term" value="F:transmembrane transporter activity"/>
    <property type="evidence" value="ECO:0007669"/>
    <property type="project" value="TreeGrafter"/>
</dbReference>
<feature type="transmembrane region" description="Helical" evidence="7">
    <location>
        <begin position="902"/>
        <end position="923"/>
    </location>
</feature>
<dbReference type="RefSeq" id="WP_158645447.1">
    <property type="nucleotide sequence ID" value="NZ_BAABIJ010000001.1"/>
</dbReference>